<evidence type="ECO:0000313" key="1">
    <source>
        <dbReference type="EMBL" id="KAK8893622.1"/>
    </source>
</evidence>
<gene>
    <name evidence="1" type="ORF">M9Y10_022047</name>
</gene>
<protein>
    <recommendedName>
        <fullName evidence="3">FPL domain-containing protein</fullName>
    </recommendedName>
</protein>
<proteinExistence type="predicted"/>
<organism evidence="1 2">
    <name type="scientific">Tritrichomonas musculus</name>
    <dbReference type="NCBI Taxonomy" id="1915356"/>
    <lineage>
        <taxon>Eukaryota</taxon>
        <taxon>Metamonada</taxon>
        <taxon>Parabasalia</taxon>
        <taxon>Tritrichomonadida</taxon>
        <taxon>Tritrichomonadidae</taxon>
        <taxon>Tritrichomonas</taxon>
    </lineage>
</organism>
<dbReference type="Proteomes" id="UP001470230">
    <property type="component" value="Unassembled WGS sequence"/>
</dbReference>
<reference evidence="1 2" key="1">
    <citation type="submission" date="2024-04" db="EMBL/GenBank/DDBJ databases">
        <title>Tritrichomonas musculus Genome.</title>
        <authorList>
            <person name="Alves-Ferreira E."/>
            <person name="Grigg M."/>
            <person name="Lorenzi H."/>
            <person name="Galac M."/>
        </authorList>
    </citation>
    <scope>NUCLEOTIDE SEQUENCE [LARGE SCALE GENOMIC DNA]</scope>
    <source>
        <strain evidence="1 2">EAF2021</strain>
    </source>
</reference>
<sequence>MNFLYKDNNYFRSFDDLVEKLSDNSIKRRSKNKSTTKFDEGDLQIFQRVSQNLQKLPKAEENKYILESLKEDIKLCPMSISNFVNNYGSISKYFQDALYQPKTPKLLLEVISSIIEIDDDFSDLFSELIDDIFLLIFFKDSAKISAELTIQIMRYSENGAYNLIYGGLFPKINEALNTMQDYNTKIISYLIHIIMVSVERCQNDILEQNQIELLTLLHRLYFGCTLNHHHQIVFCFRMLLDKTTCRPSYAIPLKLFEMIVNDFIENPSLEYLLFFNTILKCDNEKENGPMKDTFYLNHQTIFSIIIKQLQNQELVKIILRLFSNFSYVERYCQIIFSNNLYIPIFEITLNDDLPFTLKDDPCVFFCRICSFFPAQITSYQYFTQLFVITTDAVESLPSKYLSTSFIQMVESLDSYIQNTHSQLNIDLVDVLTQIIDSDVPDLSQWASSKLFTIK</sequence>
<dbReference type="EMBL" id="JAPFFF010000003">
    <property type="protein sequence ID" value="KAK8893622.1"/>
    <property type="molecule type" value="Genomic_DNA"/>
</dbReference>
<keyword evidence="2" id="KW-1185">Reference proteome</keyword>
<accession>A0ABR2KRS3</accession>
<comment type="caution">
    <text evidence="1">The sequence shown here is derived from an EMBL/GenBank/DDBJ whole genome shotgun (WGS) entry which is preliminary data.</text>
</comment>
<evidence type="ECO:0008006" key="3">
    <source>
        <dbReference type="Google" id="ProtNLM"/>
    </source>
</evidence>
<name>A0ABR2KRS3_9EUKA</name>
<evidence type="ECO:0000313" key="2">
    <source>
        <dbReference type="Proteomes" id="UP001470230"/>
    </source>
</evidence>